<sequence length="161" mass="16382">MALCTKSRDESAPSQSGSNSQLGVRIGVYNCGPSPGLGLAGSISDITSTVTGLVAAVTALSGQTSGIVGTVLPASLELVAKILKATKEFVERLGAHRQGRRSGRTRGRIPSPTRIQGPTLNRGPTRSRAPSRRGGKKDKAAAQKAVEPGHGGNGTKDGAEA</sequence>
<evidence type="ECO:0000256" key="1">
    <source>
        <dbReference type="SAM" id="MobiDB-lite"/>
    </source>
</evidence>
<keyword evidence="3" id="KW-1185">Reference proteome</keyword>
<evidence type="ECO:0000313" key="2">
    <source>
        <dbReference type="EMBL" id="KAJ7659455.1"/>
    </source>
</evidence>
<gene>
    <name evidence="2" type="ORF">B0H17DRAFT_1212905</name>
</gene>
<dbReference type="EMBL" id="JARKIE010000270">
    <property type="protein sequence ID" value="KAJ7659455.1"/>
    <property type="molecule type" value="Genomic_DNA"/>
</dbReference>
<feature type="compositionally biased region" description="Basic residues" evidence="1">
    <location>
        <begin position="95"/>
        <end position="107"/>
    </location>
</feature>
<dbReference type="Proteomes" id="UP001221757">
    <property type="component" value="Unassembled WGS sequence"/>
</dbReference>
<name>A0AAD7CS38_MYCRO</name>
<dbReference type="AlphaFoldDB" id="A0AAD7CS38"/>
<evidence type="ECO:0000313" key="3">
    <source>
        <dbReference type="Proteomes" id="UP001221757"/>
    </source>
</evidence>
<proteinExistence type="predicted"/>
<protein>
    <submittedName>
        <fullName evidence="2">Uncharacterized protein</fullName>
    </submittedName>
</protein>
<feature type="region of interest" description="Disordered" evidence="1">
    <location>
        <begin position="94"/>
        <end position="161"/>
    </location>
</feature>
<feature type="compositionally biased region" description="Polar residues" evidence="1">
    <location>
        <begin position="113"/>
        <end position="124"/>
    </location>
</feature>
<organism evidence="2 3">
    <name type="scientific">Mycena rosella</name>
    <name type="common">Pink bonnet</name>
    <name type="synonym">Agaricus rosellus</name>
    <dbReference type="NCBI Taxonomy" id="1033263"/>
    <lineage>
        <taxon>Eukaryota</taxon>
        <taxon>Fungi</taxon>
        <taxon>Dikarya</taxon>
        <taxon>Basidiomycota</taxon>
        <taxon>Agaricomycotina</taxon>
        <taxon>Agaricomycetes</taxon>
        <taxon>Agaricomycetidae</taxon>
        <taxon>Agaricales</taxon>
        <taxon>Marasmiineae</taxon>
        <taxon>Mycenaceae</taxon>
        <taxon>Mycena</taxon>
    </lineage>
</organism>
<accession>A0AAD7CS38</accession>
<reference evidence="2" key="1">
    <citation type="submission" date="2023-03" db="EMBL/GenBank/DDBJ databases">
        <title>Massive genome expansion in bonnet fungi (Mycena s.s.) driven by repeated elements and novel gene families across ecological guilds.</title>
        <authorList>
            <consortium name="Lawrence Berkeley National Laboratory"/>
            <person name="Harder C.B."/>
            <person name="Miyauchi S."/>
            <person name="Viragh M."/>
            <person name="Kuo A."/>
            <person name="Thoen E."/>
            <person name="Andreopoulos B."/>
            <person name="Lu D."/>
            <person name="Skrede I."/>
            <person name="Drula E."/>
            <person name="Henrissat B."/>
            <person name="Morin E."/>
            <person name="Kohler A."/>
            <person name="Barry K."/>
            <person name="LaButti K."/>
            <person name="Morin E."/>
            <person name="Salamov A."/>
            <person name="Lipzen A."/>
            <person name="Mereny Z."/>
            <person name="Hegedus B."/>
            <person name="Baldrian P."/>
            <person name="Stursova M."/>
            <person name="Weitz H."/>
            <person name="Taylor A."/>
            <person name="Grigoriev I.V."/>
            <person name="Nagy L.G."/>
            <person name="Martin F."/>
            <person name="Kauserud H."/>
        </authorList>
    </citation>
    <scope>NUCLEOTIDE SEQUENCE</scope>
    <source>
        <strain evidence="2">CBHHK067</strain>
    </source>
</reference>
<comment type="caution">
    <text evidence="2">The sequence shown here is derived from an EMBL/GenBank/DDBJ whole genome shotgun (WGS) entry which is preliminary data.</text>
</comment>